<dbReference type="SUPFAM" id="SSF57667">
    <property type="entry name" value="beta-beta-alpha zinc fingers"/>
    <property type="match status" value="1"/>
</dbReference>
<evidence type="ECO:0000313" key="3">
    <source>
        <dbReference type="EMBL" id="RZF37863.1"/>
    </source>
</evidence>
<dbReference type="InterPro" id="IPR036236">
    <property type="entry name" value="Znf_C2H2_sf"/>
</dbReference>
<dbReference type="STRING" id="195883.A0A482WWI9"/>
<accession>A0A482WWI9</accession>
<dbReference type="SMR" id="A0A482WWI9"/>
<dbReference type="OrthoDB" id="6629761at2759"/>
<reference evidence="3 4" key="1">
    <citation type="journal article" date="2017" name="Gigascience">
        <title>Genome sequence of the small brown planthopper, Laodelphax striatellus.</title>
        <authorList>
            <person name="Zhu J."/>
            <person name="Jiang F."/>
            <person name="Wang X."/>
            <person name="Yang P."/>
            <person name="Bao Y."/>
            <person name="Zhao W."/>
            <person name="Wang W."/>
            <person name="Lu H."/>
            <person name="Wang Q."/>
            <person name="Cui N."/>
            <person name="Li J."/>
            <person name="Chen X."/>
            <person name="Luo L."/>
            <person name="Yu J."/>
            <person name="Kang L."/>
            <person name="Cui F."/>
        </authorList>
    </citation>
    <scope>NUCLEOTIDE SEQUENCE [LARGE SCALE GENOMIC DNA]</scope>
    <source>
        <strain evidence="3">Lst14</strain>
    </source>
</reference>
<protein>
    <recommendedName>
        <fullName evidence="2">C2H2-type domain-containing protein</fullName>
    </recommendedName>
</protein>
<dbReference type="Gene3D" id="3.30.160.60">
    <property type="entry name" value="Classic Zinc Finger"/>
    <property type="match status" value="2"/>
</dbReference>
<feature type="domain" description="C2H2-type" evidence="2">
    <location>
        <begin position="17"/>
        <end position="44"/>
    </location>
</feature>
<organism evidence="3 4">
    <name type="scientific">Laodelphax striatellus</name>
    <name type="common">Small brown planthopper</name>
    <name type="synonym">Delphax striatella</name>
    <dbReference type="NCBI Taxonomy" id="195883"/>
    <lineage>
        <taxon>Eukaryota</taxon>
        <taxon>Metazoa</taxon>
        <taxon>Ecdysozoa</taxon>
        <taxon>Arthropoda</taxon>
        <taxon>Hexapoda</taxon>
        <taxon>Insecta</taxon>
        <taxon>Pterygota</taxon>
        <taxon>Neoptera</taxon>
        <taxon>Paraneoptera</taxon>
        <taxon>Hemiptera</taxon>
        <taxon>Auchenorrhyncha</taxon>
        <taxon>Fulgoroidea</taxon>
        <taxon>Delphacidae</taxon>
        <taxon>Criomorphinae</taxon>
        <taxon>Laodelphax</taxon>
    </lineage>
</organism>
<dbReference type="PROSITE" id="PS50157">
    <property type="entry name" value="ZINC_FINGER_C2H2_2"/>
    <property type="match status" value="1"/>
</dbReference>
<evidence type="ECO:0000259" key="2">
    <source>
        <dbReference type="PROSITE" id="PS50157"/>
    </source>
</evidence>
<dbReference type="EMBL" id="QKKF02022991">
    <property type="protein sequence ID" value="RZF37863.1"/>
    <property type="molecule type" value="Genomic_DNA"/>
</dbReference>
<proteinExistence type="predicted"/>
<dbReference type="InterPro" id="IPR013087">
    <property type="entry name" value="Znf_C2H2_type"/>
</dbReference>
<dbReference type="AlphaFoldDB" id="A0A482WWI9"/>
<dbReference type="Pfam" id="PF00096">
    <property type="entry name" value="zf-C2H2"/>
    <property type="match status" value="1"/>
</dbReference>
<dbReference type="SMART" id="SM00355">
    <property type="entry name" value="ZnF_C2H2"/>
    <property type="match status" value="2"/>
</dbReference>
<evidence type="ECO:0000313" key="4">
    <source>
        <dbReference type="Proteomes" id="UP000291343"/>
    </source>
</evidence>
<evidence type="ECO:0000256" key="1">
    <source>
        <dbReference type="PROSITE-ProRule" id="PRU00042"/>
    </source>
</evidence>
<comment type="caution">
    <text evidence="3">The sequence shown here is derived from an EMBL/GenBank/DDBJ whole genome shotgun (WGS) entry which is preliminary data.</text>
</comment>
<dbReference type="Proteomes" id="UP000291343">
    <property type="component" value="Unassembled WGS sequence"/>
</dbReference>
<sequence length="79" mass="9140">MEGRIKQKQMRDSLGRFLCPKCGKTYKYQSGLSQHINHECGMPPKFKCPFCAYVCKQKSSLKPHIAAKHHRLYVELGKD</sequence>
<keyword evidence="1" id="KW-0862">Zinc</keyword>
<keyword evidence="1" id="KW-0479">Metal-binding</keyword>
<dbReference type="GO" id="GO:0008270">
    <property type="term" value="F:zinc ion binding"/>
    <property type="evidence" value="ECO:0007669"/>
    <property type="project" value="UniProtKB-KW"/>
</dbReference>
<gene>
    <name evidence="3" type="ORF">LSTR_LSTR015616</name>
</gene>
<dbReference type="InParanoid" id="A0A482WWI9"/>
<name>A0A482WWI9_LAOST</name>
<keyword evidence="4" id="KW-1185">Reference proteome</keyword>
<keyword evidence="1" id="KW-0863">Zinc-finger</keyword>